<name>A0AAU9JCS3_9CILI</name>
<evidence type="ECO:0000256" key="4">
    <source>
        <dbReference type="ARBA" id="ARBA00024819"/>
    </source>
</evidence>
<evidence type="ECO:0000313" key="6">
    <source>
        <dbReference type="EMBL" id="CAG9322922.1"/>
    </source>
</evidence>
<comment type="caution">
    <text evidence="6">The sequence shown here is derived from an EMBL/GenBank/DDBJ whole genome shotgun (WGS) entry which is preliminary data.</text>
</comment>
<dbReference type="EMBL" id="CAJZBQ010000033">
    <property type="protein sequence ID" value="CAG9322922.1"/>
    <property type="molecule type" value="Genomic_DNA"/>
</dbReference>
<evidence type="ECO:0000256" key="3">
    <source>
        <dbReference type="ARBA" id="ARBA00022490"/>
    </source>
</evidence>
<reference evidence="6" key="1">
    <citation type="submission" date="2021-09" db="EMBL/GenBank/DDBJ databases">
        <authorList>
            <consortium name="AG Swart"/>
            <person name="Singh M."/>
            <person name="Singh A."/>
            <person name="Seah K."/>
            <person name="Emmerich C."/>
        </authorList>
    </citation>
    <scope>NUCLEOTIDE SEQUENCE</scope>
    <source>
        <strain evidence="6">ATCC30299</strain>
    </source>
</reference>
<gene>
    <name evidence="6" type="ORF">BSTOLATCC_MIC32828</name>
</gene>
<keyword evidence="7" id="KW-1185">Reference proteome</keyword>
<dbReference type="GO" id="GO:0005829">
    <property type="term" value="C:cytosol"/>
    <property type="evidence" value="ECO:0007669"/>
    <property type="project" value="TreeGrafter"/>
</dbReference>
<evidence type="ECO:0000256" key="5">
    <source>
        <dbReference type="ARBA" id="ARBA00026215"/>
    </source>
</evidence>
<accession>A0AAU9JCS3</accession>
<comment type="function">
    <text evidence="4">May be involved in photoreceptor outer segment disk morphogenesis.</text>
</comment>
<comment type="subcellular location">
    <subcellularLocation>
        <location evidence="2">Cytoplasm</location>
    </subcellularLocation>
    <subcellularLocation>
        <location evidence="1">Photoreceptor inner segment</location>
    </subcellularLocation>
</comment>
<organism evidence="6 7">
    <name type="scientific">Blepharisma stoltei</name>
    <dbReference type="NCBI Taxonomy" id="1481888"/>
    <lineage>
        <taxon>Eukaryota</taxon>
        <taxon>Sar</taxon>
        <taxon>Alveolata</taxon>
        <taxon>Ciliophora</taxon>
        <taxon>Postciliodesmatophora</taxon>
        <taxon>Heterotrichea</taxon>
        <taxon>Heterotrichida</taxon>
        <taxon>Blepharismidae</taxon>
        <taxon>Blepharisma</taxon>
    </lineage>
</organism>
<keyword evidence="3" id="KW-0963">Cytoplasm</keyword>
<sequence>MRSKLDDLLDELNDIDEHPQPIQMRNQQPLAVQTKKNKSSHREIDDLLDLVNDIDSPEPEKPAYVPSYQIPVSNSSRLQKCYPLCIGGSNLEVGICFSSASLKCCNKMRCTKCDLSVKRYQNKIWKDGCNYLFFRNNYSRDDMLQPALADANGFCAYFCQCQWRNVNEPVVLRDNQWVCGGHLGN</sequence>
<evidence type="ECO:0000256" key="1">
    <source>
        <dbReference type="ARBA" id="ARBA00004437"/>
    </source>
</evidence>
<dbReference type="Pfam" id="PF14996">
    <property type="entry name" value="RMP"/>
    <property type="match status" value="1"/>
</dbReference>
<dbReference type="InterPro" id="IPR029239">
    <property type="entry name" value="CFAP418"/>
</dbReference>
<dbReference type="PANTHER" id="PTHR33958:SF1">
    <property type="entry name" value="CILIA- AND FLAGELLA-ASSOCIATED PROTEIN 418"/>
    <property type="match status" value="1"/>
</dbReference>
<evidence type="ECO:0000256" key="2">
    <source>
        <dbReference type="ARBA" id="ARBA00004496"/>
    </source>
</evidence>
<evidence type="ECO:0000313" key="7">
    <source>
        <dbReference type="Proteomes" id="UP001162131"/>
    </source>
</evidence>
<dbReference type="PANTHER" id="PTHR33958">
    <property type="entry name" value="PROTEIN C8ORF37"/>
    <property type="match status" value="1"/>
</dbReference>
<dbReference type="AlphaFoldDB" id="A0AAU9JCS3"/>
<proteinExistence type="predicted"/>
<protein>
    <recommendedName>
        <fullName evidence="5">Cilia- and flagella-associated protein 418</fullName>
    </recommendedName>
</protein>
<dbReference type="Proteomes" id="UP001162131">
    <property type="component" value="Unassembled WGS sequence"/>
</dbReference>